<feature type="compositionally biased region" description="Low complexity" evidence="1">
    <location>
        <begin position="200"/>
        <end position="224"/>
    </location>
</feature>
<keyword evidence="5" id="KW-1185">Reference proteome</keyword>
<keyword evidence="3" id="KW-0732">Signal</keyword>
<protein>
    <recommendedName>
        <fullName evidence="6">REJ domain-containing protein</fullName>
    </recommendedName>
</protein>
<keyword evidence="2" id="KW-1133">Transmembrane helix</keyword>
<evidence type="ECO:0000313" key="4">
    <source>
        <dbReference type="EMBL" id="OAX44472.1"/>
    </source>
</evidence>
<evidence type="ECO:0000256" key="1">
    <source>
        <dbReference type="SAM" id="MobiDB-lite"/>
    </source>
</evidence>
<dbReference type="EMBL" id="KV448124">
    <property type="protein sequence ID" value="OAX44472.1"/>
    <property type="molecule type" value="Genomic_DNA"/>
</dbReference>
<feature type="region of interest" description="Disordered" evidence="1">
    <location>
        <begin position="192"/>
        <end position="225"/>
    </location>
</feature>
<evidence type="ECO:0000313" key="5">
    <source>
        <dbReference type="Proteomes" id="UP000092154"/>
    </source>
</evidence>
<sequence>MRCSHPERACTFVFTTLLFILSFTITIAESANTHGFAARHAWRKRASLDVIPTGQAATSIPESLLPTTILPLSISPTTPTSLPSLSPPTLSPFSPLSPLSLSSLQTSNPTTTSSSSDSSTPSSPSPSPTSTSSTITTTITTTSQSQAPTISNGTPLSSSSSSHPSSSQHSSSTTPSTSVVTIGAATPTAQASVTLGYSGPGTDTSDPTGTIISTTPSSTSSSDSGFFSNTGAVAGTFTIAGLFGVAGIIGVGMLIARRRASRSYEDDMEYLEKKHEPAVETSQSQNFVIGDADELSDLSHVNNSMEVTIPPAAHLYPQHDIYFPRGHANGSDGSDNQGYYSHVAYAPQQYGIAYPPGESYAEEDAYGGMDEAQSEMPNPFDSVATELPAASQDSSQRLRTATPPLTAYLHRSIDSFYGSSAGASHGHVM</sequence>
<accession>A0A1B7NI89</accession>
<organism evidence="4 5">
    <name type="scientific">Rhizopogon vinicolor AM-OR11-026</name>
    <dbReference type="NCBI Taxonomy" id="1314800"/>
    <lineage>
        <taxon>Eukaryota</taxon>
        <taxon>Fungi</taxon>
        <taxon>Dikarya</taxon>
        <taxon>Basidiomycota</taxon>
        <taxon>Agaricomycotina</taxon>
        <taxon>Agaricomycetes</taxon>
        <taxon>Agaricomycetidae</taxon>
        <taxon>Boletales</taxon>
        <taxon>Suillineae</taxon>
        <taxon>Rhizopogonaceae</taxon>
        <taxon>Rhizopogon</taxon>
    </lineage>
</organism>
<feature type="signal peptide" evidence="3">
    <location>
        <begin position="1"/>
        <end position="30"/>
    </location>
</feature>
<dbReference type="Proteomes" id="UP000092154">
    <property type="component" value="Unassembled WGS sequence"/>
</dbReference>
<feature type="transmembrane region" description="Helical" evidence="2">
    <location>
        <begin position="232"/>
        <end position="256"/>
    </location>
</feature>
<dbReference type="InParanoid" id="A0A1B7NI89"/>
<feature type="region of interest" description="Disordered" evidence="1">
    <location>
        <begin position="96"/>
        <end position="179"/>
    </location>
</feature>
<dbReference type="AlphaFoldDB" id="A0A1B7NI89"/>
<gene>
    <name evidence="4" type="ORF">K503DRAFT_852547</name>
</gene>
<evidence type="ECO:0000256" key="3">
    <source>
        <dbReference type="SAM" id="SignalP"/>
    </source>
</evidence>
<name>A0A1B7NI89_9AGAM</name>
<feature type="chain" id="PRO_5008598028" description="REJ domain-containing protein" evidence="3">
    <location>
        <begin position="31"/>
        <end position="429"/>
    </location>
</feature>
<keyword evidence="2" id="KW-0472">Membrane</keyword>
<evidence type="ECO:0008006" key="6">
    <source>
        <dbReference type="Google" id="ProtNLM"/>
    </source>
</evidence>
<keyword evidence="2" id="KW-0812">Transmembrane</keyword>
<reference evidence="4 5" key="1">
    <citation type="submission" date="2016-06" db="EMBL/GenBank/DDBJ databases">
        <title>Comparative genomics of the ectomycorrhizal sister species Rhizopogon vinicolor and Rhizopogon vesiculosus (Basidiomycota: Boletales) reveals a divergence of the mating type B locus.</title>
        <authorList>
            <consortium name="DOE Joint Genome Institute"/>
            <person name="Mujic A.B."/>
            <person name="Kuo A."/>
            <person name="Tritt A."/>
            <person name="Lipzen A."/>
            <person name="Chen C."/>
            <person name="Johnson J."/>
            <person name="Sharma A."/>
            <person name="Barry K."/>
            <person name="Grigoriev I.V."/>
            <person name="Spatafora J.W."/>
        </authorList>
    </citation>
    <scope>NUCLEOTIDE SEQUENCE [LARGE SCALE GENOMIC DNA]</scope>
    <source>
        <strain evidence="4 5">AM-OR11-026</strain>
    </source>
</reference>
<feature type="compositionally biased region" description="Low complexity" evidence="1">
    <location>
        <begin position="96"/>
        <end position="178"/>
    </location>
</feature>
<dbReference type="OrthoDB" id="2692290at2759"/>
<proteinExistence type="predicted"/>
<evidence type="ECO:0000256" key="2">
    <source>
        <dbReference type="SAM" id="Phobius"/>
    </source>
</evidence>